<protein>
    <submittedName>
        <fullName evidence="1">Uncharacterized protein</fullName>
    </submittedName>
</protein>
<dbReference type="AlphaFoldDB" id="A0A2R6WE88"/>
<accession>A0A2R6WE88</accession>
<proteinExistence type="predicted"/>
<name>A0A2R6WE88_MARPO</name>
<dbReference type="Proteomes" id="UP000244005">
    <property type="component" value="Unassembled WGS sequence"/>
</dbReference>
<evidence type="ECO:0000313" key="2">
    <source>
        <dbReference type="Proteomes" id="UP000244005"/>
    </source>
</evidence>
<organism evidence="1 2">
    <name type="scientific">Marchantia polymorpha</name>
    <name type="common">Common liverwort</name>
    <name type="synonym">Marchantia aquatica</name>
    <dbReference type="NCBI Taxonomy" id="3197"/>
    <lineage>
        <taxon>Eukaryota</taxon>
        <taxon>Viridiplantae</taxon>
        <taxon>Streptophyta</taxon>
        <taxon>Embryophyta</taxon>
        <taxon>Marchantiophyta</taxon>
        <taxon>Marchantiopsida</taxon>
        <taxon>Marchantiidae</taxon>
        <taxon>Marchantiales</taxon>
        <taxon>Marchantiaceae</taxon>
        <taxon>Marchantia</taxon>
    </lineage>
</organism>
<reference evidence="2" key="1">
    <citation type="journal article" date="2017" name="Cell">
        <title>Insights into land plant evolution garnered from the Marchantia polymorpha genome.</title>
        <authorList>
            <person name="Bowman J.L."/>
            <person name="Kohchi T."/>
            <person name="Yamato K.T."/>
            <person name="Jenkins J."/>
            <person name="Shu S."/>
            <person name="Ishizaki K."/>
            <person name="Yamaoka S."/>
            <person name="Nishihama R."/>
            <person name="Nakamura Y."/>
            <person name="Berger F."/>
            <person name="Adam C."/>
            <person name="Aki S.S."/>
            <person name="Althoff F."/>
            <person name="Araki T."/>
            <person name="Arteaga-Vazquez M.A."/>
            <person name="Balasubrmanian S."/>
            <person name="Barry K."/>
            <person name="Bauer D."/>
            <person name="Boehm C.R."/>
            <person name="Briginshaw L."/>
            <person name="Caballero-Perez J."/>
            <person name="Catarino B."/>
            <person name="Chen F."/>
            <person name="Chiyoda S."/>
            <person name="Chovatia M."/>
            <person name="Davies K.M."/>
            <person name="Delmans M."/>
            <person name="Demura T."/>
            <person name="Dierschke T."/>
            <person name="Dolan L."/>
            <person name="Dorantes-Acosta A.E."/>
            <person name="Eklund D.M."/>
            <person name="Florent S.N."/>
            <person name="Flores-Sandoval E."/>
            <person name="Fujiyama A."/>
            <person name="Fukuzawa H."/>
            <person name="Galik B."/>
            <person name="Grimanelli D."/>
            <person name="Grimwood J."/>
            <person name="Grossniklaus U."/>
            <person name="Hamada T."/>
            <person name="Haseloff J."/>
            <person name="Hetherington A.J."/>
            <person name="Higo A."/>
            <person name="Hirakawa Y."/>
            <person name="Hundley H.N."/>
            <person name="Ikeda Y."/>
            <person name="Inoue K."/>
            <person name="Inoue S.I."/>
            <person name="Ishida S."/>
            <person name="Jia Q."/>
            <person name="Kakita M."/>
            <person name="Kanazawa T."/>
            <person name="Kawai Y."/>
            <person name="Kawashima T."/>
            <person name="Kennedy M."/>
            <person name="Kinose K."/>
            <person name="Kinoshita T."/>
            <person name="Kohara Y."/>
            <person name="Koide E."/>
            <person name="Komatsu K."/>
            <person name="Kopischke S."/>
            <person name="Kubo M."/>
            <person name="Kyozuka J."/>
            <person name="Lagercrantz U."/>
            <person name="Lin S.S."/>
            <person name="Lindquist E."/>
            <person name="Lipzen A.M."/>
            <person name="Lu C.W."/>
            <person name="De Luna E."/>
            <person name="Martienssen R.A."/>
            <person name="Minamino N."/>
            <person name="Mizutani M."/>
            <person name="Mizutani M."/>
            <person name="Mochizuki N."/>
            <person name="Monte I."/>
            <person name="Mosher R."/>
            <person name="Nagasaki H."/>
            <person name="Nakagami H."/>
            <person name="Naramoto S."/>
            <person name="Nishitani K."/>
            <person name="Ohtani M."/>
            <person name="Okamoto T."/>
            <person name="Okumura M."/>
            <person name="Phillips J."/>
            <person name="Pollak B."/>
            <person name="Reinders A."/>
            <person name="Rovekamp M."/>
            <person name="Sano R."/>
            <person name="Sawa S."/>
            <person name="Schmid M.W."/>
            <person name="Shirakawa M."/>
            <person name="Solano R."/>
            <person name="Spunde A."/>
            <person name="Suetsugu N."/>
            <person name="Sugano S."/>
            <person name="Sugiyama A."/>
            <person name="Sun R."/>
            <person name="Suzuki Y."/>
            <person name="Takenaka M."/>
            <person name="Takezawa D."/>
            <person name="Tomogane H."/>
            <person name="Tsuzuki M."/>
            <person name="Ueda T."/>
            <person name="Umeda M."/>
            <person name="Ward J.M."/>
            <person name="Watanabe Y."/>
            <person name="Yazaki K."/>
            <person name="Yokoyama R."/>
            <person name="Yoshitake Y."/>
            <person name="Yotsui I."/>
            <person name="Zachgo S."/>
            <person name="Schmutz J."/>
        </authorList>
    </citation>
    <scope>NUCLEOTIDE SEQUENCE [LARGE SCALE GENOMIC DNA]</scope>
    <source>
        <strain evidence="2">Tak-1</strain>
    </source>
</reference>
<dbReference type="Gramene" id="Mp7g18110.1">
    <property type="protein sequence ID" value="Mp7g18110.1.cds1"/>
    <property type="gene ID" value="Mp7g18110"/>
</dbReference>
<gene>
    <name evidence="1" type="ORF">MARPO_0102s0029</name>
</gene>
<keyword evidence="2" id="KW-1185">Reference proteome</keyword>
<evidence type="ECO:0000313" key="1">
    <source>
        <dbReference type="EMBL" id="PTQ32161.1"/>
    </source>
</evidence>
<dbReference type="EMBL" id="KZ772774">
    <property type="protein sequence ID" value="PTQ32161.1"/>
    <property type="molecule type" value="Genomic_DNA"/>
</dbReference>
<sequence length="69" mass="7679">MRPLDISFAEALRWLQSHHLSASRASFLSLSLSLSLSPRSPLLTCPHTPSHIAAQQAGHVVYSYVFYNL</sequence>